<reference evidence="4 5" key="2">
    <citation type="submission" date="2017-08" db="EMBL/GenBank/DDBJ databases">
        <authorList>
            <person name="de Groot N.N."/>
        </authorList>
    </citation>
    <scope>NUCLEOTIDE SEQUENCE [LARGE SCALE GENOMIC DNA]</scope>
    <source>
        <strain evidence="4">Orrdi1</strain>
    </source>
</reference>
<dbReference type="GO" id="GO:0042910">
    <property type="term" value="F:xenobiotic transmembrane transporter activity"/>
    <property type="evidence" value="ECO:0007669"/>
    <property type="project" value="InterPro"/>
</dbReference>
<keyword evidence="1" id="KW-0813">Transport</keyword>
<sequence length="477" mass="49753">MNALADTGGASTGAVLRNILRQAWPVLISQWAGIAFGVLDTAMTGHASPTDLAAMSLGVSIYLTVFVSLMGVIHALIPIIAQHYGAGRLHEAGRAWGQGVWLALGLSAAGGLLLCFPDVWLSFSGDVAPEVRERIRHYLQALLVALPAALVFRTVYAFGTAISRPKVVMAINLGGVCLKALCNWLLIYGKFGLPALGAVGAGISSAIVYWTSLAVALWLLRHDSHFRRFAPTLGRPQWESLRTLLRLGLPMGGSYLIEVCAFTFMALLIAREGTVVSGGHQILSNLAALTYMMPMAIGVAGASLVAQAIGAGNGLLARRTGGMAVLVALAGAVLTVGLLAGLSGNIVRAYTSDTQVAAITLSLMPVIFAFHLADAMQCVHAYLLRAYKVAFVPMLIQALALAGLGLVGGWWLGFGPQAGALAGWQQNVLPGTPVGAGAMWILAALGLLLAAVLMHGLYRNVVRRHAVAAPTATATTA</sequence>
<reference evidence="3 5" key="1">
    <citation type="submission" date="2016-06" db="EMBL/GenBank/DDBJ databases">
        <authorList>
            <person name="Kjaerup R.B."/>
            <person name="Dalgaard T.S."/>
            <person name="Juul-Madsen H.R."/>
        </authorList>
    </citation>
    <scope>NUCLEOTIDE SEQUENCE [LARGE SCALE GENOMIC DNA]</scope>
    <source>
        <strain evidence="3">Orrdi1</strain>
    </source>
</reference>
<dbReference type="PANTHER" id="PTHR43298:SF2">
    <property type="entry name" value="FMN_FAD EXPORTER YEEO-RELATED"/>
    <property type="match status" value="1"/>
</dbReference>
<evidence type="ECO:0000256" key="2">
    <source>
        <dbReference type="SAM" id="Phobius"/>
    </source>
</evidence>
<evidence type="ECO:0000313" key="3">
    <source>
        <dbReference type="EMBL" id="SBT27639.1"/>
    </source>
</evidence>
<evidence type="ECO:0000313" key="5">
    <source>
        <dbReference type="Proteomes" id="UP000078558"/>
    </source>
</evidence>
<feature type="transmembrane region" description="Helical" evidence="2">
    <location>
        <begin position="323"/>
        <end position="342"/>
    </location>
</feature>
<dbReference type="EMBL" id="FLRC01000055">
    <property type="protein sequence ID" value="SBT27639.1"/>
    <property type="molecule type" value="Genomic_DNA"/>
</dbReference>
<protein>
    <submittedName>
        <fullName evidence="3">Multidrug and toxin extrusion (MATE) family efflux pump YdhE/NorM, homolog</fullName>
    </submittedName>
</protein>
<feature type="transmembrane region" description="Helical" evidence="2">
    <location>
        <begin position="394"/>
        <end position="414"/>
    </location>
</feature>
<keyword evidence="2" id="KW-0472">Membrane</keyword>
<gene>
    <name evidence="3" type="ORF">ODI_00628</name>
    <name evidence="4" type="ORF">ODI_R1551</name>
</gene>
<keyword evidence="5" id="KW-1185">Reference proteome</keyword>
<dbReference type="GO" id="GO:0005886">
    <property type="term" value="C:plasma membrane"/>
    <property type="evidence" value="ECO:0007669"/>
    <property type="project" value="TreeGrafter"/>
</dbReference>
<evidence type="ECO:0000313" key="4">
    <source>
        <dbReference type="EMBL" id="SOE48631.1"/>
    </source>
</evidence>
<accession>A0A1C3K7Z0</accession>
<dbReference type="AlphaFoldDB" id="A0A1C3K7Z0"/>
<feature type="transmembrane region" description="Helical" evidence="2">
    <location>
        <begin position="100"/>
        <end position="123"/>
    </location>
</feature>
<dbReference type="CDD" id="cd13131">
    <property type="entry name" value="MATE_NorM_like"/>
    <property type="match status" value="1"/>
</dbReference>
<dbReference type="KEGG" id="odi:ODI_R1551"/>
<evidence type="ECO:0000256" key="1">
    <source>
        <dbReference type="ARBA" id="ARBA00022448"/>
    </source>
</evidence>
<dbReference type="OrthoDB" id="9780160at2"/>
<dbReference type="PANTHER" id="PTHR43298">
    <property type="entry name" value="MULTIDRUG RESISTANCE PROTEIN NORM-RELATED"/>
    <property type="match status" value="1"/>
</dbReference>
<organism evidence="3 5">
    <name type="scientific">Orrella dioscoreae</name>
    <dbReference type="NCBI Taxonomy" id="1851544"/>
    <lineage>
        <taxon>Bacteria</taxon>
        <taxon>Pseudomonadati</taxon>
        <taxon>Pseudomonadota</taxon>
        <taxon>Betaproteobacteria</taxon>
        <taxon>Burkholderiales</taxon>
        <taxon>Alcaligenaceae</taxon>
        <taxon>Orrella</taxon>
    </lineage>
</organism>
<feature type="transmembrane region" description="Helical" evidence="2">
    <location>
        <begin position="59"/>
        <end position="80"/>
    </location>
</feature>
<dbReference type="EMBL" id="LT907988">
    <property type="protein sequence ID" value="SOE48631.1"/>
    <property type="molecule type" value="Genomic_DNA"/>
</dbReference>
<name>A0A1C3K7Z0_9BURK</name>
<keyword evidence="2" id="KW-0812">Transmembrane</keyword>
<keyword evidence="2" id="KW-1133">Transmembrane helix</keyword>
<dbReference type="InterPro" id="IPR002528">
    <property type="entry name" value="MATE_fam"/>
</dbReference>
<dbReference type="STRING" id="1851544.ODI_00628"/>
<dbReference type="RefSeq" id="WP_067759582.1">
    <property type="nucleotide sequence ID" value="NZ_LT907988.1"/>
</dbReference>
<dbReference type="InterPro" id="IPR050222">
    <property type="entry name" value="MATE_MdtK"/>
</dbReference>
<feature type="transmembrane region" description="Helical" evidence="2">
    <location>
        <begin position="289"/>
        <end position="311"/>
    </location>
</feature>
<feature type="transmembrane region" description="Helical" evidence="2">
    <location>
        <begin position="167"/>
        <end position="189"/>
    </location>
</feature>
<dbReference type="NCBIfam" id="TIGR00797">
    <property type="entry name" value="matE"/>
    <property type="match status" value="1"/>
</dbReference>
<dbReference type="Proteomes" id="UP000078558">
    <property type="component" value="Chromosome I"/>
</dbReference>
<feature type="transmembrane region" description="Helical" evidence="2">
    <location>
        <begin position="195"/>
        <end position="220"/>
    </location>
</feature>
<dbReference type="GO" id="GO:0015297">
    <property type="term" value="F:antiporter activity"/>
    <property type="evidence" value="ECO:0007669"/>
    <property type="project" value="InterPro"/>
</dbReference>
<proteinExistence type="predicted"/>
<feature type="transmembrane region" description="Helical" evidence="2">
    <location>
        <begin position="135"/>
        <end position="155"/>
    </location>
</feature>
<feature type="transmembrane region" description="Helical" evidence="2">
    <location>
        <begin position="244"/>
        <end position="269"/>
    </location>
</feature>
<dbReference type="Pfam" id="PF01554">
    <property type="entry name" value="MatE"/>
    <property type="match status" value="2"/>
</dbReference>
<feature type="transmembrane region" description="Helical" evidence="2">
    <location>
        <begin position="434"/>
        <end position="454"/>
    </location>
</feature>
<feature type="transmembrane region" description="Helical" evidence="2">
    <location>
        <begin position="354"/>
        <end position="373"/>
    </location>
</feature>